<accession>A0AAV0VRM8</accession>
<dbReference type="InterPro" id="IPR011009">
    <property type="entry name" value="Kinase-like_dom_sf"/>
</dbReference>
<reference evidence="2 3" key="1">
    <citation type="submission" date="2023-01" db="EMBL/GenBank/DDBJ databases">
        <authorList>
            <person name="Whitehead M."/>
        </authorList>
    </citation>
    <scope>NUCLEOTIDE SEQUENCE [LARGE SCALE GENOMIC DNA]</scope>
</reference>
<dbReference type="EMBL" id="CARXXK010000001">
    <property type="protein sequence ID" value="CAI6345602.1"/>
    <property type="molecule type" value="Genomic_DNA"/>
</dbReference>
<comment type="caution">
    <text evidence="2">The sequence shown here is derived from an EMBL/GenBank/DDBJ whole genome shotgun (WGS) entry which is preliminary data.</text>
</comment>
<dbReference type="AlphaFoldDB" id="A0AAV0VRM8"/>
<dbReference type="SMART" id="SM00587">
    <property type="entry name" value="CHK"/>
    <property type="match status" value="1"/>
</dbReference>
<feature type="domain" description="CHK kinase-like" evidence="1">
    <location>
        <begin position="134"/>
        <end position="341"/>
    </location>
</feature>
<evidence type="ECO:0000259" key="1">
    <source>
        <dbReference type="SMART" id="SM00587"/>
    </source>
</evidence>
<evidence type="ECO:0000313" key="3">
    <source>
        <dbReference type="Proteomes" id="UP001160148"/>
    </source>
</evidence>
<organism evidence="2 3">
    <name type="scientific">Macrosiphum euphorbiae</name>
    <name type="common">potato aphid</name>
    <dbReference type="NCBI Taxonomy" id="13131"/>
    <lineage>
        <taxon>Eukaryota</taxon>
        <taxon>Metazoa</taxon>
        <taxon>Ecdysozoa</taxon>
        <taxon>Arthropoda</taxon>
        <taxon>Hexapoda</taxon>
        <taxon>Insecta</taxon>
        <taxon>Pterygota</taxon>
        <taxon>Neoptera</taxon>
        <taxon>Paraneoptera</taxon>
        <taxon>Hemiptera</taxon>
        <taxon>Sternorrhyncha</taxon>
        <taxon>Aphidomorpha</taxon>
        <taxon>Aphidoidea</taxon>
        <taxon>Aphididae</taxon>
        <taxon>Macrosiphini</taxon>
        <taxon>Macrosiphum</taxon>
    </lineage>
</organism>
<sequence length="439" mass="50023">MAEKVDETIADMTTAGAFGTDIQLVSFELERLHTELDQFASCVLYGTATVNDSDGRRHDHRLVFKYKHPTLEKRIFYNNDSQFHNETLFYERIAPFLLASRGSQRNGNVTATPTLCRYVYGRNDCEEQAHRDVIVLENESVRGYRTAVTSHRLSLDFDHLIVALRTLAKFHGLSYMAKHEDSVKFKEIVADVKETQWSKDGEWFFHPSVLQGLFLVPLDKLKERHVVAGGSGDNEVELISRFQTELLTDAMQSLRRIVVPVEPMAVLCHGDFNRNNLLFRYDDGGRPVDALAYDMATIRYGSPVIDLSFFLYMNADRRTLDDHWDTLLDVYCSTLAAVAGDVPVPGRDQLDSEIREYGFYGLVHVSYFAGIMLEENTQVGWEEFFDADEFKMLSLLLRNGGEPATEWFADAVQHFIHCKYARAPASTIVANEDCIPDEI</sequence>
<dbReference type="Gene3D" id="3.90.1200.10">
    <property type="match status" value="1"/>
</dbReference>
<keyword evidence="3" id="KW-1185">Reference proteome</keyword>
<dbReference type="InterPro" id="IPR015897">
    <property type="entry name" value="CHK_kinase-like"/>
</dbReference>
<evidence type="ECO:0000313" key="2">
    <source>
        <dbReference type="EMBL" id="CAI6345602.1"/>
    </source>
</evidence>
<dbReference type="PANTHER" id="PTHR11012:SF8">
    <property type="entry name" value="JUVENILE HORMONE-INDUCIBLE PROTEIN 26"/>
    <property type="match status" value="1"/>
</dbReference>
<dbReference type="Pfam" id="PF02958">
    <property type="entry name" value="EcKL"/>
    <property type="match status" value="1"/>
</dbReference>
<protein>
    <recommendedName>
        <fullName evidence="1">CHK kinase-like domain-containing protein</fullName>
    </recommendedName>
</protein>
<dbReference type="PANTHER" id="PTHR11012">
    <property type="entry name" value="PROTEIN KINASE-LIKE DOMAIN-CONTAINING"/>
    <property type="match status" value="1"/>
</dbReference>
<proteinExistence type="predicted"/>
<name>A0AAV0VRM8_9HEMI</name>
<dbReference type="InterPro" id="IPR004119">
    <property type="entry name" value="EcKL"/>
</dbReference>
<gene>
    <name evidence="2" type="ORF">MEUPH1_LOCUS2596</name>
</gene>
<dbReference type="SUPFAM" id="SSF56112">
    <property type="entry name" value="Protein kinase-like (PK-like)"/>
    <property type="match status" value="1"/>
</dbReference>
<dbReference type="Proteomes" id="UP001160148">
    <property type="component" value="Unassembled WGS sequence"/>
</dbReference>